<accession>A0ACC1JF07</accession>
<sequence>MSGYYNNPELTLETIKDGWLHSGDIAQFNSDGTVSIIDRSKDIFKLAQGEYVAPEYLQIIYERHPLIQQIFVYGDPSRSALVAVVVPDPETFTKWARWIASDSNAGIHGLCSNVHVTDALLNSLDEFGRERKLQGFELIRALYCEMTPFDISSNCLLSNTLKLKRSVATQYYRVTIDDMYRQLETLHS</sequence>
<evidence type="ECO:0000313" key="2">
    <source>
        <dbReference type="Proteomes" id="UP001150603"/>
    </source>
</evidence>
<evidence type="ECO:0000313" key="1">
    <source>
        <dbReference type="EMBL" id="KAJ1949340.1"/>
    </source>
</evidence>
<comment type="caution">
    <text evidence="1">The sequence shown here is derived from an EMBL/GenBank/DDBJ whole genome shotgun (WGS) entry which is preliminary data.</text>
</comment>
<name>A0ACC1JF07_9FUNG</name>
<dbReference type="EMBL" id="JANBPW010000481">
    <property type="protein sequence ID" value="KAJ1949340.1"/>
    <property type="molecule type" value="Genomic_DNA"/>
</dbReference>
<keyword evidence="2" id="KW-1185">Reference proteome</keyword>
<reference evidence="1" key="1">
    <citation type="submission" date="2022-07" db="EMBL/GenBank/DDBJ databases">
        <title>Phylogenomic reconstructions and comparative analyses of Kickxellomycotina fungi.</title>
        <authorList>
            <person name="Reynolds N.K."/>
            <person name="Stajich J.E."/>
            <person name="Barry K."/>
            <person name="Grigoriev I.V."/>
            <person name="Crous P."/>
            <person name="Smith M.E."/>
        </authorList>
    </citation>
    <scope>NUCLEOTIDE SEQUENCE</scope>
    <source>
        <strain evidence="1">NRRL 5244</strain>
    </source>
</reference>
<dbReference type="Proteomes" id="UP001150603">
    <property type="component" value="Unassembled WGS sequence"/>
</dbReference>
<proteinExistence type="predicted"/>
<gene>
    <name evidence="1" type="ORF">FBU59_001187</name>
</gene>
<organism evidence="1 2">
    <name type="scientific">Linderina macrospora</name>
    <dbReference type="NCBI Taxonomy" id="4868"/>
    <lineage>
        <taxon>Eukaryota</taxon>
        <taxon>Fungi</taxon>
        <taxon>Fungi incertae sedis</taxon>
        <taxon>Zoopagomycota</taxon>
        <taxon>Kickxellomycotina</taxon>
        <taxon>Kickxellomycetes</taxon>
        <taxon>Kickxellales</taxon>
        <taxon>Kickxellaceae</taxon>
        <taxon>Linderina</taxon>
    </lineage>
</organism>
<protein>
    <submittedName>
        <fullName evidence="1">Uncharacterized protein</fullName>
    </submittedName>
</protein>